<dbReference type="eggNOG" id="ENOG502S2FG">
    <property type="taxonomic scope" value="Eukaryota"/>
</dbReference>
<dbReference type="InParanoid" id="A7TII2"/>
<dbReference type="OrthoDB" id="4036442at2759"/>
<accession>A7TII2</accession>
<gene>
    <name evidence="1" type="ORF">Kpol_1010p36</name>
</gene>
<evidence type="ECO:0000313" key="1">
    <source>
        <dbReference type="EMBL" id="EDO17920.1"/>
    </source>
</evidence>
<dbReference type="FunCoup" id="A7TII2">
    <property type="interactions" value="8"/>
</dbReference>
<dbReference type="OMA" id="TSHYMTD"/>
<reference evidence="1 2" key="1">
    <citation type="journal article" date="2007" name="Proc. Natl. Acad. Sci. U.S.A.">
        <title>Independent sorting-out of thousands of duplicated gene pairs in two yeast species descended from a whole-genome duplication.</title>
        <authorList>
            <person name="Scannell D.R."/>
            <person name="Frank A.C."/>
            <person name="Conant G.C."/>
            <person name="Byrne K.P."/>
            <person name="Woolfit M."/>
            <person name="Wolfe K.H."/>
        </authorList>
    </citation>
    <scope>NUCLEOTIDE SEQUENCE [LARGE SCALE GENOMIC DNA]</scope>
    <source>
        <strain evidence="2">ATCC 22028 / DSM 70294 / BCRC 21397 / CBS 2163 / NBRC 10782 / NRRL Y-8283 / UCD 57-17</strain>
    </source>
</reference>
<dbReference type="PhylomeDB" id="A7TII2"/>
<organism evidence="2">
    <name type="scientific">Vanderwaltozyma polyspora (strain ATCC 22028 / DSM 70294 / BCRC 21397 / CBS 2163 / NBRC 10782 / NRRL Y-8283 / UCD 57-17)</name>
    <name type="common">Kluyveromyces polysporus</name>
    <dbReference type="NCBI Taxonomy" id="436907"/>
    <lineage>
        <taxon>Eukaryota</taxon>
        <taxon>Fungi</taxon>
        <taxon>Dikarya</taxon>
        <taxon>Ascomycota</taxon>
        <taxon>Saccharomycotina</taxon>
        <taxon>Saccharomycetes</taxon>
        <taxon>Saccharomycetales</taxon>
        <taxon>Saccharomycetaceae</taxon>
        <taxon>Vanderwaltozyma</taxon>
    </lineage>
</organism>
<sequence length="261" mass="30228">MNNILMDENFKKSTIVIDGQKKSVGDILKDAKESLTFEEWSKFLILNETVIFVENVCHFMTDLIYISYHLSNSEVINEKEKNQLDITQEKFKKQVKELQEKLSKVIFGSDIGTLQNSNHFKKLVDKKFIKELFINTRIISTICQNDSKELSLQIHNSLMGLFNLYNFMKKLRSQNKAHVTKAQLDVLTNALSNDMIPCWNAQLDLLNRFTFNRLIENKSVIKEYTEKTNNTNVDVTSGEGFKSYINWLQDTIIGVGSHQSK</sequence>
<keyword evidence="2" id="KW-1185">Reference proteome</keyword>
<dbReference type="HOGENOM" id="CLU_1066352_0_0_1"/>
<dbReference type="GeneID" id="5546176"/>
<protein>
    <submittedName>
        <fullName evidence="1">Uncharacterized protein</fullName>
    </submittedName>
</protein>
<dbReference type="AlphaFoldDB" id="A7TII2"/>
<dbReference type="Proteomes" id="UP000000267">
    <property type="component" value="Unassembled WGS sequence"/>
</dbReference>
<dbReference type="KEGG" id="vpo:Kpol_1010p36"/>
<proteinExistence type="predicted"/>
<name>A7TII2_VANPO</name>
<dbReference type="RefSeq" id="XP_001645778.1">
    <property type="nucleotide sequence ID" value="XM_001645728.1"/>
</dbReference>
<evidence type="ECO:0000313" key="2">
    <source>
        <dbReference type="Proteomes" id="UP000000267"/>
    </source>
</evidence>
<dbReference type="EMBL" id="DS480396">
    <property type="protein sequence ID" value="EDO17920.1"/>
    <property type="molecule type" value="Genomic_DNA"/>
</dbReference>